<feature type="signal peptide" evidence="1">
    <location>
        <begin position="1"/>
        <end position="22"/>
    </location>
</feature>
<dbReference type="InterPro" id="IPR012533">
    <property type="entry name" value="YcnI-copper_dom"/>
</dbReference>
<reference evidence="4" key="1">
    <citation type="journal article" date="2019" name="Int. J. Syst. Evol. Microbiol.">
        <title>The Global Catalogue of Microorganisms (GCM) 10K type strain sequencing project: providing services to taxonomists for standard genome sequencing and annotation.</title>
        <authorList>
            <consortium name="The Broad Institute Genomics Platform"/>
            <consortium name="The Broad Institute Genome Sequencing Center for Infectious Disease"/>
            <person name="Wu L."/>
            <person name="Ma J."/>
        </authorList>
    </citation>
    <scope>NUCLEOTIDE SEQUENCE [LARGE SCALE GENOMIC DNA]</scope>
    <source>
        <strain evidence="4">CGMCC 4.7283</strain>
    </source>
</reference>
<evidence type="ECO:0000259" key="2">
    <source>
        <dbReference type="Pfam" id="PF07987"/>
    </source>
</evidence>
<gene>
    <name evidence="3" type="ORF">ACFO5X_11835</name>
</gene>
<keyword evidence="1" id="KW-0732">Signal</keyword>
<comment type="caution">
    <text evidence="3">The sequence shown here is derived from an EMBL/GenBank/DDBJ whole genome shotgun (WGS) entry which is preliminary data.</text>
</comment>
<dbReference type="InterPro" id="IPR007410">
    <property type="entry name" value="LpqE-like"/>
</dbReference>
<dbReference type="PANTHER" id="PTHR36302">
    <property type="entry name" value="BLR7088 PROTEIN"/>
    <property type="match status" value="1"/>
</dbReference>
<dbReference type="CDD" id="cd08545">
    <property type="entry name" value="YcnI_like"/>
    <property type="match status" value="1"/>
</dbReference>
<dbReference type="PANTHER" id="PTHR36302:SF1">
    <property type="entry name" value="COPPER CHAPERONE PCU(A)C"/>
    <property type="match status" value="1"/>
</dbReference>
<dbReference type="InterPro" id="IPR036182">
    <property type="entry name" value="PCuAC_sf"/>
</dbReference>
<dbReference type="InterPro" id="IPR058248">
    <property type="entry name" value="Lxx211020-like"/>
</dbReference>
<feature type="domain" description="YncI copper-binding" evidence="2">
    <location>
        <begin position="21"/>
        <end position="163"/>
    </location>
</feature>
<dbReference type="Pfam" id="PF07987">
    <property type="entry name" value="DUF1775"/>
    <property type="match status" value="1"/>
</dbReference>
<proteinExistence type="predicted"/>
<dbReference type="Gene3D" id="2.60.40.2230">
    <property type="entry name" value="Uncharacterised protein YcnI-like PF07987, DUF1775"/>
    <property type="match status" value="1"/>
</dbReference>
<evidence type="ECO:0000313" key="4">
    <source>
        <dbReference type="Proteomes" id="UP001595973"/>
    </source>
</evidence>
<dbReference type="InterPro" id="IPR038507">
    <property type="entry name" value="YcnI-like_sf"/>
</dbReference>
<dbReference type="Proteomes" id="UP001595973">
    <property type="component" value="Unassembled WGS sequence"/>
</dbReference>
<dbReference type="EMBL" id="JBHSGI010000009">
    <property type="protein sequence ID" value="MFC4669248.1"/>
    <property type="molecule type" value="Genomic_DNA"/>
</dbReference>
<evidence type="ECO:0000256" key="1">
    <source>
        <dbReference type="SAM" id="SignalP"/>
    </source>
</evidence>
<dbReference type="Gene3D" id="2.60.40.1890">
    <property type="entry name" value="PCu(A)C copper chaperone"/>
    <property type="match status" value="1"/>
</dbReference>
<dbReference type="RefSeq" id="WP_380717660.1">
    <property type="nucleotide sequence ID" value="NZ_JBHSGI010000009.1"/>
</dbReference>
<sequence length="314" mass="33193">MKRSFLMAGALALLAAPVLAHATLEQSEVAAGSTTKITLRVPHGCKGEATHTLHLTLPDGFYAAKPMPKPGWTLATENGAYAKPYDNHGSQMTEGLRRVTWSAGHLEDGWYDEFTVRGTVGKDIEPGTILYFPALQECANGTADWTDTSGAQDIANPSPKITVVAAKAGEDHHGHGSMTMAPITLGPLEITAPFSRATLPNAPVGGGFLTITNTGPEDDRLLSAASNIAGRTEVHEMAMQGDVMKMRELTDGLPIPAGATVDLKPGGFHIMFMDLKQPLVEGETVTVTLTFEKAGSVDVPLMIGAPNAKGHDHH</sequence>
<protein>
    <submittedName>
        <fullName evidence="3">DUF1775 domain-containing protein</fullName>
    </submittedName>
</protein>
<organism evidence="3 4">
    <name type="scientific">Seohaeicola nanhaiensis</name>
    <dbReference type="NCBI Taxonomy" id="1387282"/>
    <lineage>
        <taxon>Bacteria</taxon>
        <taxon>Pseudomonadati</taxon>
        <taxon>Pseudomonadota</taxon>
        <taxon>Alphaproteobacteria</taxon>
        <taxon>Rhodobacterales</taxon>
        <taxon>Roseobacteraceae</taxon>
        <taxon>Seohaeicola</taxon>
    </lineage>
</organism>
<dbReference type="InterPro" id="IPR021174">
    <property type="entry name" value="UCP037139"/>
</dbReference>
<keyword evidence="4" id="KW-1185">Reference proteome</keyword>
<name>A0ABV9KH35_9RHOB</name>
<dbReference type="PIRSF" id="PIRSF037139">
    <property type="entry name" value="UCP037139"/>
    <property type="match status" value="1"/>
</dbReference>
<accession>A0ABV9KH35</accession>
<evidence type="ECO:0000313" key="3">
    <source>
        <dbReference type="EMBL" id="MFC4669248.1"/>
    </source>
</evidence>
<dbReference type="Pfam" id="PF04314">
    <property type="entry name" value="PCuAC"/>
    <property type="match status" value="1"/>
</dbReference>
<dbReference type="SUPFAM" id="SSF110087">
    <property type="entry name" value="DR1885-like metal-binding protein"/>
    <property type="match status" value="1"/>
</dbReference>
<feature type="chain" id="PRO_5046713497" evidence="1">
    <location>
        <begin position="23"/>
        <end position="314"/>
    </location>
</feature>